<keyword evidence="3" id="KW-1185">Reference proteome</keyword>
<dbReference type="RefSeq" id="WP_344297349.1">
    <property type="nucleotide sequence ID" value="NZ_BAAAQW010000001.1"/>
</dbReference>
<organism evidence="2 3">
    <name type="scientific">Sinomonas flava</name>
    <dbReference type="NCBI Taxonomy" id="496857"/>
    <lineage>
        <taxon>Bacteria</taxon>
        <taxon>Bacillati</taxon>
        <taxon>Actinomycetota</taxon>
        <taxon>Actinomycetes</taxon>
        <taxon>Micrococcales</taxon>
        <taxon>Micrococcaceae</taxon>
        <taxon>Sinomonas</taxon>
    </lineage>
</organism>
<dbReference type="InterPro" id="IPR017439">
    <property type="entry name" value="Amidohydrolase"/>
</dbReference>
<dbReference type="EMBL" id="BAAAQW010000001">
    <property type="protein sequence ID" value="GAA2196220.1"/>
    <property type="molecule type" value="Genomic_DNA"/>
</dbReference>
<dbReference type="Gene3D" id="3.40.630.10">
    <property type="entry name" value="Zn peptidases"/>
    <property type="match status" value="1"/>
</dbReference>
<dbReference type="SUPFAM" id="SSF55031">
    <property type="entry name" value="Bacterial exopeptidase dimerisation domain"/>
    <property type="match status" value="1"/>
</dbReference>
<comment type="caution">
    <text evidence="2">The sequence shown here is derived from an EMBL/GenBank/DDBJ whole genome shotgun (WGS) entry which is preliminary data.</text>
</comment>
<dbReference type="InterPro" id="IPR002933">
    <property type="entry name" value="Peptidase_M20"/>
</dbReference>
<dbReference type="PANTHER" id="PTHR11014">
    <property type="entry name" value="PEPTIDASE M20 FAMILY MEMBER"/>
    <property type="match status" value="1"/>
</dbReference>
<dbReference type="PIRSF" id="PIRSF005962">
    <property type="entry name" value="Pept_M20D_amidohydro"/>
    <property type="match status" value="1"/>
</dbReference>
<accession>A0ABN3BH88</accession>
<dbReference type="Pfam" id="PF01546">
    <property type="entry name" value="Peptidase_M20"/>
    <property type="match status" value="1"/>
</dbReference>
<evidence type="ECO:0000313" key="3">
    <source>
        <dbReference type="Proteomes" id="UP001500432"/>
    </source>
</evidence>
<dbReference type="InterPro" id="IPR036264">
    <property type="entry name" value="Bact_exopeptidase_dim_dom"/>
</dbReference>
<name>A0ABN3BH88_9MICC</name>
<dbReference type="Proteomes" id="UP001500432">
    <property type="component" value="Unassembled WGS sequence"/>
</dbReference>
<dbReference type="InterPro" id="IPR011650">
    <property type="entry name" value="Peptidase_M20_dimer"/>
</dbReference>
<evidence type="ECO:0000259" key="1">
    <source>
        <dbReference type="Pfam" id="PF07687"/>
    </source>
</evidence>
<dbReference type="Gene3D" id="3.30.70.360">
    <property type="match status" value="1"/>
</dbReference>
<dbReference type="SUPFAM" id="SSF53187">
    <property type="entry name" value="Zn-dependent exopeptidases"/>
    <property type="match status" value="1"/>
</dbReference>
<dbReference type="PANTHER" id="PTHR11014:SF63">
    <property type="entry name" value="METALLOPEPTIDASE, PUTATIVE (AFU_ORTHOLOGUE AFUA_6G09600)-RELATED"/>
    <property type="match status" value="1"/>
</dbReference>
<sequence>MNPPQTTASPGPGHATPAVLSAAAHRRLGSLAPELVLLRRRFHAHPELGFAEHATAALVARRLDGLGLAVRAGVGGTGVVGDLHGVRPGPRVLVRAELDAVPVRETSGLPFAADTPAAAPAGHLCGHDVHLAALIGVAAVLSGLREDLAGSFRFCLQPAEELLAGAAAMVAEGVLDGVDLALGAHVLSGLPFGTVSVNAGTVLSGADFFHLTVRGGGGHAGTPGQFADAVLAAAHVATALQALVARETPVGETLVVGLGSIRGGNSANAAPEEVVVLGNLRWFDPGVADRARRRVAEIAAGVAGALGCSTGLKWTGHAPLLANDPALAAAAGGAIAAERVAAVVHAPPLTASDDFAEFSSRVPGLFLGVGCGGPDAAPHHHPRFTVDERAVLLTARVLASATLALSQAAR</sequence>
<gene>
    <name evidence="2" type="ORF">GCM10009849_00490</name>
</gene>
<protein>
    <submittedName>
        <fullName evidence="2">M20 family metallopeptidase</fullName>
    </submittedName>
</protein>
<proteinExistence type="predicted"/>
<dbReference type="NCBIfam" id="TIGR01891">
    <property type="entry name" value="amidohydrolases"/>
    <property type="match status" value="1"/>
</dbReference>
<dbReference type="Pfam" id="PF07687">
    <property type="entry name" value="M20_dimer"/>
    <property type="match status" value="1"/>
</dbReference>
<evidence type="ECO:0000313" key="2">
    <source>
        <dbReference type="EMBL" id="GAA2196220.1"/>
    </source>
</evidence>
<reference evidence="2 3" key="1">
    <citation type="journal article" date="2019" name="Int. J. Syst. Evol. Microbiol.">
        <title>The Global Catalogue of Microorganisms (GCM) 10K type strain sequencing project: providing services to taxonomists for standard genome sequencing and annotation.</title>
        <authorList>
            <consortium name="The Broad Institute Genomics Platform"/>
            <consortium name="The Broad Institute Genome Sequencing Center for Infectious Disease"/>
            <person name="Wu L."/>
            <person name="Ma J."/>
        </authorList>
    </citation>
    <scope>NUCLEOTIDE SEQUENCE [LARGE SCALE GENOMIC DNA]</scope>
    <source>
        <strain evidence="2 3">JCM 16034</strain>
    </source>
</reference>
<feature type="domain" description="Peptidase M20 dimerisation" evidence="1">
    <location>
        <begin position="204"/>
        <end position="299"/>
    </location>
</feature>